<keyword evidence="2" id="KW-1185">Reference proteome</keyword>
<evidence type="ECO:0000313" key="1">
    <source>
        <dbReference type="EMBL" id="CAH2235013.1"/>
    </source>
</evidence>
<dbReference type="Proteomes" id="UP000838756">
    <property type="component" value="Unassembled WGS sequence"/>
</dbReference>
<accession>A0A8S4RDQ3</accession>
<dbReference type="OrthoDB" id="2152435at2759"/>
<gene>
    <name evidence="1" type="primary">jg1283</name>
    <name evidence="1" type="ORF">PAEG_LOCUS12704</name>
</gene>
<evidence type="ECO:0000313" key="2">
    <source>
        <dbReference type="Proteomes" id="UP000838756"/>
    </source>
</evidence>
<proteinExistence type="predicted"/>
<protein>
    <submittedName>
        <fullName evidence="1">Jg1283 protein</fullName>
    </submittedName>
</protein>
<comment type="caution">
    <text evidence="1">The sequence shown here is derived from an EMBL/GenBank/DDBJ whole genome shotgun (WGS) entry which is preliminary data.</text>
</comment>
<organism evidence="1 2">
    <name type="scientific">Pararge aegeria aegeria</name>
    <dbReference type="NCBI Taxonomy" id="348720"/>
    <lineage>
        <taxon>Eukaryota</taxon>
        <taxon>Metazoa</taxon>
        <taxon>Ecdysozoa</taxon>
        <taxon>Arthropoda</taxon>
        <taxon>Hexapoda</taxon>
        <taxon>Insecta</taxon>
        <taxon>Pterygota</taxon>
        <taxon>Neoptera</taxon>
        <taxon>Endopterygota</taxon>
        <taxon>Lepidoptera</taxon>
        <taxon>Glossata</taxon>
        <taxon>Ditrysia</taxon>
        <taxon>Papilionoidea</taxon>
        <taxon>Nymphalidae</taxon>
        <taxon>Satyrinae</taxon>
        <taxon>Satyrini</taxon>
        <taxon>Parargina</taxon>
        <taxon>Pararge</taxon>
    </lineage>
</organism>
<dbReference type="AlphaFoldDB" id="A0A8S4RDQ3"/>
<name>A0A8S4RDQ3_9NEOP</name>
<reference evidence="1" key="1">
    <citation type="submission" date="2022-03" db="EMBL/GenBank/DDBJ databases">
        <authorList>
            <person name="Lindestad O."/>
        </authorList>
    </citation>
    <scope>NUCLEOTIDE SEQUENCE</scope>
</reference>
<sequence length="92" mass="10571">MLEDTFSKSAVEHGILQRNEKITLSCDLTEDGCINNSGVPGPSKKMDIRRLLKPTKQWLLKQGFVRETCEFNENVESIAKLHTPTWRLNLRD</sequence>
<dbReference type="EMBL" id="CAKXAJ010025107">
    <property type="protein sequence ID" value="CAH2235013.1"/>
    <property type="molecule type" value="Genomic_DNA"/>
</dbReference>